<reference evidence="2 3" key="1">
    <citation type="submission" date="2023-03" db="EMBL/GenBank/DDBJ databases">
        <title>WGS of Gossypium arboreum.</title>
        <authorList>
            <person name="Yu D."/>
        </authorList>
    </citation>
    <scope>NUCLEOTIDE SEQUENCE [LARGE SCALE GENOMIC DNA]</scope>
    <source>
        <tissue evidence="2">Leaf</tissue>
    </source>
</reference>
<protein>
    <submittedName>
        <fullName evidence="2">Uncharacterized protein</fullName>
    </submittedName>
</protein>
<sequence>MAIVHGDVPGSLKMFGENIEETDQEMYSKEDEPHDMNESESVTPSVNLVGNQPPNVEKSDTRERDNTEILRVIVDDL</sequence>
<feature type="compositionally biased region" description="Basic and acidic residues" evidence="1">
    <location>
        <begin position="26"/>
        <end position="37"/>
    </location>
</feature>
<feature type="region of interest" description="Disordered" evidence="1">
    <location>
        <begin position="25"/>
        <end position="67"/>
    </location>
</feature>
<comment type="caution">
    <text evidence="2">The sequence shown here is derived from an EMBL/GenBank/DDBJ whole genome shotgun (WGS) entry which is preliminary data.</text>
</comment>
<keyword evidence="3" id="KW-1185">Reference proteome</keyword>
<evidence type="ECO:0000313" key="2">
    <source>
        <dbReference type="EMBL" id="KAK5792571.1"/>
    </source>
</evidence>
<name>A0ABR0NEA0_GOSAR</name>
<evidence type="ECO:0000256" key="1">
    <source>
        <dbReference type="SAM" id="MobiDB-lite"/>
    </source>
</evidence>
<proteinExistence type="predicted"/>
<gene>
    <name evidence="2" type="ORF">PVK06_033686</name>
</gene>
<organism evidence="2 3">
    <name type="scientific">Gossypium arboreum</name>
    <name type="common">Tree cotton</name>
    <name type="synonym">Gossypium nanking</name>
    <dbReference type="NCBI Taxonomy" id="29729"/>
    <lineage>
        <taxon>Eukaryota</taxon>
        <taxon>Viridiplantae</taxon>
        <taxon>Streptophyta</taxon>
        <taxon>Embryophyta</taxon>
        <taxon>Tracheophyta</taxon>
        <taxon>Spermatophyta</taxon>
        <taxon>Magnoliopsida</taxon>
        <taxon>eudicotyledons</taxon>
        <taxon>Gunneridae</taxon>
        <taxon>Pentapetalae</taxon>
        <taxon>rosids</taxon>
        <taxon>malvids</taxon>
        <taxon>Malvales</taxon>
        <taxon>Malvaceae</taxon>
        <taxon>Malvoideae</taxon>
        <taxon>Gossypium</taxon>
    </lineage>
</organism>
<evidence type="ECO:0000313" key="3">
    <source>
        <dbReference type="Proteomes" id="UP001358586"/>
    </source>
</evidence>
<dbReference type="EMBL" id="JARKNE010000010">
    <property type="protein sequence ID" value="KAK5792571.1"/>
    <property type="molecule type" value="Genomic_DNA"/>
</dbReference>
<feature type="compositionally biased region" description="Basic and acidic residues" evidence="1">
    <location>
        <begin position="57"/>
        <end position="67"/>
    </location>
</feature>
<dbReference type="Proteomes" id="UP001358586">
    <property type="component" value="Chromosome 10"/>
</dbReference>
<feature type="compositionally biased region" description="Polar residues" evidence="1">
    <location>
        <begin position="39"/>
        <end position="54"/>
    </location>
</feature>
<accession>A0ABR0NEA0</accession>